<evidence type="ECO:0000256" key="3">
    <source>
        <dbReference type="ARBA" id="ARBA00007931"/>
    </source>
</evidence>
<comment type="cofactor">
    <cofactor evidence="1">
        <name>Zn(2+)</name>
        <dbReference type="ChEBI" id="CHEBI:29105"/>
    </cofactor>
</comment>
<dbReference type="InterPro" id="IPR001478">
    <property type="entry name" value="PDZ"/>
</dbReference>
<feature type="domain" description="PDZ" evidence="12">
    <location>
        <begin position="121"/>
        <end position="151"/>
    </location>
</feature>
<dbReference type="Proteomes" id="UP000033731">
    <property type="component" value="Unassembled WGS sequence"/>
</dbReference>
<evidence type="ECO:0000256" key="1">
    <source>
        <dbReference type="ARBA" id="ARBA00001947"/>
    </source>
</evidence>
<comment type="caution">
    <text evidence="13">The sequence shown here is derived from an EMBL/GenBank/DDBJ whole genome shotgun (WGS) entry which is preliminary data.</text>
</comment>
<dbReference type="AlphaFoldDB" id="A0A094Z162"/>
<name>A0A094Z162_9HYPH</name>
<keyword evidence="9 13" id="KW-0482">Metalloprotease</keyword>
<proteinExistence type="inferred from homology"/>
<organism evidence="13 14">
    <name type="scientific">Candidatus Liberibacter solanacearum</name>
    <dbReference type="NCBI Taxonomy" id="556287"/>
    <lineage>
        <taxon>Bacteria</taxon>
        <taxon>Pseudomonadati</taxon>
        <taxon>Pseudomonadota</taxon>
        <taxon>Alphaproteobacteria</taxon>
        <taxon>Hyphomicrobiales</taxon>
        <taxon>Rhizobiaceae</taxon>
        <taxon>Liberibacter</taxon>
    </lineage>
</organism>
<dbReference type="GO" id="GO:0004222">
    <property type="term" value="F:metalloendopeptidase activity"/>
    <property type="evidence" value="ECO:0007669"/>
    <property type="project" value="InterPro"/>
</dbReference>
<evidence type="ECO:0000256" key="9">
    <source>
        <dbReference type="ARBA" id="ARBA00023049"/>
    </source>
</evidence>
<protein>
    <submittedName>
        <fullName evidence="13">Membrane-associated zinc metalloprotease</fullName>
    </submittedName>
</protein>
<keyword evidence="8 11" id="KW-1133">Transmembrane helix</keyword>
<feature type="transmembrane region" description="Helical" evidence="11">
    <location>
        <begin position="90"/>
        <end position="113"/>
    </location>
</feature>
<evidence type="ECO:0000256" key="2">
    <source>
        <dbReference type="ARBA" id="ARBA00004141"/>
    </source>
</evidence>
<dbReference type="PANTHER" id="PTHR42837:SF2">
    <property type="entry name" value="MEMBRANE METALLOPROTEASE ARASP2, CHLOROPLASTIC-RELATED"/>
    <property type="match status" value="1"/>
</dbReference>
<evidence type="ECO:0000313" key="14">
    <source>
        <dbReference type="Proteomes" id="UP000033731"/>
    </source>
</evidence>
<keyword evidence="6" id="KW-0378">Hydrolase</keyword>
<feature type="transmembrane region" description="Helical" evidence="11">
    <location>
        <begin position="6"/>
        <end position="24"/>
    </location>
</feature>
<evidence type="ECO:0000256" key="8">
    <source>
        <dbReference type="ARBA" id="ARBA00022989"/>
    </source>
</evidence>
<dbReference type="Pfam" id="PF17820">
    <property type="entry name" value="PDZ_6"/>
    <property type="match status" value="1"/>
</dbReference>
<dbReference type="InterPro" id="IPR041489">
    <property type="entry name" value="PDZ_6"/>
</dbReference>
<dbReference type="GO" id="GO:0016020">
    <property type="term" value="C:membrane"/>
    <property type="evidence" value="ECO:0007669"/>
    <property type="project" value="UniProtKB-SubCell"/>
</dbReference>
<dbReference type="Pfam" id="PF02163">
    <property type="entry name" value="Peptidase_M50"/>
    <property type="match status" value="1"/>
</dbReference>
<dbReference type="Gene3D" id="2.30.42.10">
    <property type="match status" value="1"/>
</dbReference>
<evidence type="ECO:0000256" key="7">
    <source>
        <dbReference type="ARBA" id="ARBA00022833"/>
    </source>
</evidence>
<reference evidence="13 14" key="1">
    <citation type="journal article" date="2015" name="Phytopathology">
        <title>Genomes of Candidatus Liberibacter solanacearum haplotype A from New Zealand and the USA suggest significant genome plasticity in the species.</title>
        <authorList>
            <person name="Thompson S.M."/>
            <person name="Johnson C.P."/>
            <person name="Lu A.Y."/>
            <person name="Frampton R.A."/>
            <person name="Sullivan K.L."/>
            <person name="Fiers M.W."/>
            <person name="Crowhurst R.N."/>
            <person name="Pitman A.R."/>
            <person name="Scott I."/>
            <person name="Gudmestad N.C."/>
            <person name="Smith G.R."/>
        </authorList>
    </citation>
    <scope>NUCLEOTIDE SEQUENCE [LARGE SCALE GENOMIC DNA]</scope>
    <source>
        <strain evidence="13 14">LsoNZ1</strain>
    </source>
</reference>
<dbReference type="SUPFAM" id="SSF50156">
    <property type="entry name" value="PDZ domain-like"/>
    <property type="match status" value="1"/>
</dbReference>
<comment type="subcellular location">
    <subcellularLocation>
        <location evidence="2">Membrane</location>
        <topology evidence="2">Multi-pass membrane protein</topology>
    </subcellularLocation>
</comment>
<dbReference type="InterPro" id="IPR036034">
    <property type="entry name" value="PDZ_sf"/>
</dbReference>
<dbReference type="PROSITE" id="PS50106">
    <property type="entry name" value="PDZ"/>
    <property type="match status" value="1"/>
</dbReference>
<feature type="transmembrane region" description="Helical" evidence="11">
    <location>
        <begin position="317"/>
        <end position="339"/>
    </location>
</feature>
<dbReference type="PANTHER" id="PTHR42837">
    <property type="entry name" value="REGULATOR OF SIGMA-E PROTEASE RSEP"/>
    <property type="match status" value="1"/>
</dbReference>
<dbReference type="InterPro" id="IPR008915">
    <property type="entry name" value="Peptidase_M50"/>
</dbReference>
<dbReference type="CDD" id="cd06163">
    <property type="entry name" value="S2P-M50_PDZ_RseP-like"/>
    <property type="match status" value="1"/>
</dbReference>
<comment type="similarity">
    <text evidence="3">Belongs to the peptidase M50B family.</text>
</comment>
<keyword evidence="7" id="KW-0862">Zinc</keyword>
<keyword evidence="10 11" id="KW-0472">Membrane</keyword>
<gene>
    <name evidence="13" type="ORF">DJ66_0849</name>
</gene>
<evidence type="ECO:0000256" key="5">
    <source>
        <dbReference type="ARBA" id="ARBA00022692"/>
    </source>
</evidence>
<dbReference type="GO" id="GO:0006508">
    <property type="term" value="P:proteolysis"/>
    <property type="evidence" value="ECO:0007669"/>
    <property type="project" value="UniProtKB-KW"/>
</dbReference>
<dbReference type="SMART" id="SM00228">
    <property type="entry name" value="PDZ"/>
    <property type="match status" value="1"/>
</dbReference>
<accession>A0A094Z162</accession>
<keyword evidence="5 11" id="KW-0812">Transmembrane</keyword>
<keyword evidence="4 13" id="KW-0645">Protease</keyword>
<evidence type="ECO:0000256" key="10">
    <source>
        <dbReference type="ARBA" id="ARBA00023136"/>
    </source>
</evidence>
<sequence>MFLLDYLLLYLGSIFIIVFIHEFGHYIVARLCNVRVISFSIGFGAELIGFTSRSGTRWKVSAVPLGGYVRFSEDDQDVRSFVCSASWKKILIILAGPFANCVMAILISTFLFYKTGMTESVISDVYPNSPAAISGVKAGDRIVSLDEMPISTFDDIAPYMKGNVSKEIVVGIHREYVGILKLKVVPSFLDFVDRFGVKRRIPSIGISFNYDKTRLQYRTVSQSFFMGLKEMGLITQRTLSVLSNIFSGDIKSQISGPIGVAKVAKYSSDQGFDSYIGFISFFSWMAGFMNLLPIPILDGGNVVILILEMIRRKPLEVAVARVITVIGICIILVLLMLGIRSDIYGLIK</sequence>
<evidence type="ECO:0000256" key="11">
    <source>
        <dbReference type="SAM" id="Phobius"/>
    </source>
</evidence>
<dbReference type="EMBL" id="JMTK01000002">
    <property type="protein sequence ID" value="KJZ82114.1"/>
    <property type="molecule type" value="Genomic_DNA"/>
</dbReference>
<dbReference type="PATRIC" id="fig|556287.8.peg.846"/>
<keyword evidence="14" id="KW-1185">Reference proteome</keyword>
<feature type="transmembrane region" description="Helical" evidence="11">
    <location>
        <begin position="275"/>
        <end position="297"/>
    </location>
</feature>
<evidence type="ECO:0000313" key="13">
    <source>
        <dbReference type="EMBL" id="KJZ82114.1"/>
    </source>
</evidence>
<dbReference type="InterPro" id="IPR004387">
    <property type="entry name" value="Pept_M50_Zn"/>
</dbReference>
<evidence type="ECO:0000256" key="4">
    <source>
        <dbReference type="ARBA" id="ARBA00022670"/>
    </source>
</evidence>
<evidence type="ECO:0000259" key="12">
    <source>
        <dbReference type="PROSITE" id="PS50106"/>
    </source>
</evidence>
<evidence type="ECO:0000256" key="6">
    <source>
        <dbReference type="ARBA" id="ARBA00022801"/>
    </source>
</evidence>